<keyword evidence="2" id="KW-1185">Reference proteome</keyword>
<evidence type="ECO:0000313" key="1">
    <source>
        <dbReference type="EMBL" id="TCS85314.1"/>
    </source>
</evidence>
<proteinExistence type="predicted"/>
<dbReference type="OrthoDB" id="9812701at2"/>
<dbReference type="EMBL" id="SMAD01000013">
    <property type="protein sequence ID" value="TCS85314.1"/>
    <property type="molecule type" value="Genomic_DNA"/>
</dbReference>
<comment type="caution">
    <text evidence="1">The sequence shown here is derived from an EMBL/GenBank/DDBJ whole genome shotgun (WGS) entry which is preliminary data.</text>
</comment>
<sequence length="98" mass="10840">MTNGEFLFQAVSNLAKQMQESGELTGDTGSKIHMHPDDYLDFKNWFNEEKVKKHQELVPGASETAWFGYDIIADETIPRTKVVARQVKKGTGPAGGGI</sequence>
<dbReference type="RefSeq" id="WP_132130306.1">
    <property type="nucleotide sequence ID" value="NZ_CP042432.1"/>
</dbReference>
<evidence type="ECO:0000313" key="2">
    <source>
        <dbReference type="Proteomes" id="UP000295807"/>
    </source>
</evidence>
<organism evidence="1 2">
    <name type="scientific">Anseongella ginsenosidimutans</name>
    <dbReference type="NCBI Taxonomy" id="496056"/>
    <lineage>
        <taxon>Bacteria</taxon>
        <taxon>Pseudomonadati</taxon>
        <taxon>Bacteroidota</taxon>
        <taxon>Sphingobacteriia</taxon>
        <taxon>Sphingobacteriales</taxon>
        <taxon>Sphingobacteriaceae</taxon>
        <taxon>Anseongella</taxon>
    </lineage>
</organism>
<accession>A0A4R3KMH4</accession>
<name>A0A4R3KMH4_9SPHI</name>
<dbReference type="Proteomes" id="UP000295807">
    <property type="component" value="Unassembled WGS sequence"/>
</dbReference>
<gene>
    <name evidence="1" type="ORF">EDD80_11351</name>
</gene>
<dbReference type="AlphaFoldDB" id="A0A4R3KMH4"/>
<reference evidence="1 2" key="1">
    <citation type="submission" date="2019-03" db="EMBL/GenBank/DDBJ databases">
        <title>Genomic Encyclopedia of Type Strains, Phase IV (KMG-IV): sequencing the most valuable type-strain genomes for metagenomic binning, comparative biology and taxonomic classification.</title>
        <authorList>
            <person name="Goeker M."/>
        </authorList>
    </citation>
    <scope>NUCLEOTIDE SEQUENCE [LARGE SCALE GENOMIC DNA]</scope>
    <source>
        <strain evidence="1 2">DSM 21100</strain>
    </source>
</reference>
<protein>
    <submittedName>
        <fullName evidence="1">Uncharacterized protein</fullName>
    </submittedName>
</protein>